<reference evidence="2 4" key="1">
    <citation type="submission" date="2014-03" db="EMBL/GenBank/DDBJ databases">
        <title>Complete genome sequence of a deeply braunched marine Bacteroidia bacterium Draconibacterium orientale type strain FH5T.</title>
        <authorList>
            <person name="Li X."/>
            <person name="Wang X."/>
            <person name="Xie Z."/>
            <person name="Du Z."/>
            <person name="Chen G."/>
        </authorList>
    </citation>
    <scope>NUCLEOTIDE SEQUENCE [LARGE SCALE GENOMIC DNA]</scope>
    <source>
        <strain evidence="2 4">FH5</strain>
    </source>
</reference>
<sequence length="204" mass="22863">MATAREEILNRLKNAIHPEPEMPDFDAPVYHAIERSLGQAFKENMEAVNGSVYLCKSEEELVEKLKTVLQNIPETEVVCAEDELQELLAKNGIQHQNFENRQQAIEAGITSCEFLVAHTGSVMVSSALLGGRQLSVYPPQHIVIARKDQLVDYLHTAYAKIREKYPDQLPSQITLVTGPSRTADIEKTLVMGAHGPRELHVFLY</sequence>
<accession>X5DZQ5</accession>
<dbReference type="Proteomes" id="UP000181981">
    <property type="component" value="Unassembled WGS sequence"/>
</dbReference>
<dbReference type="eggNOG" id="COG1556">
    <property type="taxonomic scope" value="Bacteria"/>
</dbReference>
<evidence type="ECO:0000313" key="4">
    <source>
        <dbReference type="Proteomes" id="UP000023772"/>
    </source>
</evidence>
<dbReference type="Gene3D" id="3.40.50.10420">
    <property type="entry name" value="NagB/RpiA/CoA transferase-like"/>
    <property type="match status" value="1"/>
</dbReference>
<dbReference type="OrthoDB" id="9794157at2"/>
<evidence type="ECO:0000259" key="1">
    <source>
        <dbReference type="Pfam" id="PF02589"/>
    </source>
</evidence>
<evidence type="ECO:0000313" key="2">
    <source>
        <dbReference type="EMBL" id="AHW59776.1"/>
    </source>
</evidence>
<dbReference type="Pfam" id="PF02589">
    <property type="entry name" value="LUD_dom"/>
    <property type="match status" value="1"/>
</dbReference>
<dbReference type="STRING" id="1168034.FH5T_09660"/>
<proteinExistence type="predicted"/>
<dbReference type="AlphaFoldDB" id="X5DZQ5"/>
<name>X5DZQ5_9BACT</name>
<dbReference type="Proteomes" id="UP000023772">
    <property type="component" value="Chromosome"/>
</dbReference>
<dbReference type="HOGENOM" id="CLU_090664_1_3_10"/>
<organism evidence="3 5">
    <name type="scientific">Draconibacterium orientale</name>
    <dbReference type="NCBI Taxonomy" id="1168034"/>
    <lineage>
        <taxon>Bacteria</taxon>
        <taxon>Pseudomonadati</taxon>
        <taxon>Bacteroidota</taxon>
        <taxon>Bacteroidia</taxon>
        <taxon>Marinilabiliales</taxon>
        <taxon>Prolixibacteraceae</taxon>
        <taxon>Draconibacterium</taxon>
    </lineage>
</organism>
<dbReference type="EMBL" id="CP007451">
    <property type="protein sequence ID" value="AHW59776.1"/>
    <property type="molecule type" value="Genomic_DNA"/>
</dbReference>
<dbReference type="KEGG" id="dori:FH5T_09660"/>
<gene>
    <name evidence="2" type="ORF">FH5T_09660</name>
    <name evidence="3" type="ORF">SAMN05444285_10735</name>
</gene>
<keyword evidence="4" id="KW-1185">Reference proteome</keyword>
<dbReference type="RefSeq" id="WP_038557857.1">
    <property type="nucleotide sequence ID" value="NZ_FOHT01000007.1"/>
</dbReference>
<dbReference type="PANTHER" id="PTHR43682">
    <property type="entry name" value="LACTATE UTILIZATION PROTEIN C"/>
    <property type="match status" value="1"/>
</dbReference>
<protein>
    <submittedName>
        <fullName evidence="3">L-lactate dehydrogenase complex protein LldG</fullName>
    </submittedName>
</protein>
<evidence type="ECO:0000313" key="3">
    <source>
        <dbReference type="EMBL" id="SET16364.1"/>
    </source>
</evidence>
<feature type="domain" description="LUD" evidence="1">
    <location>
        <begin position="40"/>
        <end position="203"/>
    </location>
</feature>
<dbReference type="SUPFAM" id="SSF100950">
    <property type="entry name" value="NagB/RpiA/CoA transferase-like"/>
    <property type="match status" value="1"/>
</dbReference>
<dbReference type="EMBL" id="FOHT01000007">
    <property type="protein sequence ID" value="SET16364.1"/>
    <property type="molecule type" value="Genomic_DNA"/>
</dbReference>
<dbReference type="InterPro" id="IPR024185">
    <property type="entry name" value="FTHF_cligase-like_sf"/>
</dbReference>
<dbReference type="PANTHER" id="PTHR43682:SF1">
    <property type="entry name" value="LACTATE UTILIZATION PROTEIN C"/>
    <property type="match status" value="1"/>
</dbReference>
<reference evidence="3 5" key="2">
    <citation type="submission" date="2016-10" db="EMBL/GenBank/DDBJ databases">
        <authorList>
            <person name="de Groot N.N."/>
        </authorList>
    </citation>
    <scope>NUCLEOTIDE SEQUENCE [LARGE SCALE GENOMIC DNA]</scope>
    <source>
        <strain evidence="3 5">DSM 25947</strain>
    </source>
</reference>
<dbReference type="InterPro" id="IPR037171">
    <property type="entry name" value="NagB/RpiA_transferase-like"/>
</dbReference>
<dbReference type="InterPro" id="IPR003741">
    <property type="entry name" value="LUD_dom"/>
</dbReference>
<evidence type="ECO:0000313" key="5">
    <source>
        <dbReference type="Proteomes" id="UP000181981"/>
    </source>
</evidence>